<dbReference type="Pfam" id="PF18029">
    <property type="entry name" value="Glyoxalase_6"/>
    <property type="match status" value="1"/>
</dbReference>
<reference evidence="2 3" key="1">
    <citation type="submission" date="2013-03" db="EMBL/GenBank/DDBJ databases">
        <authorList>
            <person name="Fiebig A."/>
            <person name="Goeker M."/>
            <person name="Klenk H.-P.P."/>
        </authorList>
    </citation>
    <scope>NUCLEOTIDE SEQUENCE [LARGE SCALE GENOMIC DNA]</scope>
    <source>
        <strain evidence="3">DSM 19469</strain>
    </source>
</reference>
<dbReference type="Proteomes" id="UP000019593">
    <property type="component" value="Chromosome"/>
</dbReference>
<dbReference type="KEGG" id="red:roselon_03443"/>
<protein>
    <recommendedName>
        <fullName evidence="1">VOC domain-containing protein</fullName>
    </recommendedName>
</protein>
<dbReference type="CDD" id="cd06587">
    <property type="entry name" value="VOC"/>
    <property type="match status" value="1"/>
</dbReference>
<dbReference type="InterPro" id="IPR029068">
    <property type="entry name" value="Glyas_Bleomycin-R_OHBP_Dase"/>
</dbReference>
<name>W8S9L7_9RHOB</name>
<feature type="domain" description="VOC" evidence="1">
    <location>
        <begin position="16"/>
        <end position="134"/>
    </location>
</feature>
<gene>
    <name evidence="2" type="ORF">roselon_03443</name>
</gene>
<evidence type="ECO:0000259" key="1">
    <source>
        <dbReference type="PROSITE" id="PS51819"/>
    </source>
</evidence>
<accession>W8S9L7</accession>
<evidence type="ECO:0000313" key="3">
    <source>
        <dbReference type="Proteomes" id="UP000019593"/>
    </source>
</evidence>
<proteinExistence type="predicted"/>
<keyword evidence="3" id="KW-1185">Reference proteome</keyword>
<dbReference type="AlphaFoldDB" id="W8S9L7"/>
<dbReference type="EMBL" id="CP004372">
    <property type="protein sequence ID" value="AHM05701.1"/>
    <property type="molecule type" value="Genomic_DNA"/>
</dbReference>
<dbReference type="PROSITE" id="PS51819">
    <property type="entry name" value="VOC"/>
    <property type="match status" value="1"/>
</dbReference>
<dbReference type="eggNOG" id="COG0346">
    <property type="taxonomic scope" value="Bacteria"/>
</dbReference>
<dbReference type="PATRIC" id="fig|1294273.3.peg.3401"/>
<dbReference type="InterPro" id="IPR041581">
    <property type="entry name" value="Glyoxalase_6"/>
</dbReference>
<evidence type="ECO:0000313" key="2">
    <source>
        <dbReference type="EMBL" id="AHM05701.1"/>
    </source>
</evidence>
<dbReference type="Gene3D" id="3.10.180.10">
    <property type="entry name" value="2,3-Dihydroxybiphenyl 1,2-Dioxygenase, domain 1"/>
    <property type="match status" value="1"/>
</dbReference>
<sequence length="137" mass="14818">MPSSTDVEGVMAKVLGLGGVFFSCADHEATKAWYARVLGMEPDADGGLAFLHGDSAAMFQQGARTVFAPFPDASYFAPSTAPFMLNLIVDDLDAILARAAAEGVDEVQPREEHPYGRFGWIMDPDGRKLELWQPPQA</sequence>
<dbReference type="STRING" id="1294273.roselon_03443"/>
<dbReference type="InterPro" id="IPR037523">
    <property type="entry name" value="VOC_core"/>
</dbReference>
<dbReference type="PANTHER" id="PTHR33993">
    <property type="entry name" value="GLYOXALASE-RELATED"/>
    <property type="match status" value="1"/>
</dbReference>
<dbReference type="HOGENOM" id="CLU_127639_0_0_5"/>
<dbReference type="SUPFAM" id="SSF54593">
    <property type="entry name" value="Glyoxalase/Bleomycin resistance protein/Dihydroxybiphenyl dioxygenase"/>
    <property type="match status" value="1"/>
</dbReference>
<dbReference type="PANTHER" id="PTHR33993:SF5">
    <property type="entry name" value="GLYOXALASE"/>
    <property type="match status" value="1"/>
</dbReference>
<organism evidence="2 3">
    <name type="scientific">Roseicyclus elongatus DSM 19469</name>
    <dbReference type="NCBI Taxonomy" id="1294273"/>
    <lineage>
        <taxon>Bacteria</taxon>
        <taxon>Pseudomonadati</taxon>
        <taxon>Pseudomonadota</taxon>
        <taxon>Alphaproteobacteria</taxon>
        <taxon>Rhodobacterales</taxon>
        <taxon>Roseobacteraceae</taxon>
        <taxon>Roseicyclus</taxon>
    </lineage>
</organism>
<dbReference type="InterPro" id="IPR052164">
    <property type="entry name" value="Anthracycline_SecMetBiosynth"/>
</dbReference>